<dbReference type="SUPFAM" id="SSF52218">
    <property type="entry name" value="Flavoproteins"/>
    <property type="match status" value="1"/>
</dbReference>
<dbReference type="GO" id="GO:0016491">
    <property type="term" value="F:oxidoreductase activity"/>
    <property type="evidence" value="ECO:0007669"/>
    <property type="project" value="InterPro"/>
</dbReference>
<name>A0A1N6X8G2_9ACTN</name>
<evidence type="ECO:0000259" key="1">
    <source>
        <dbReference type="Pfam" id="PF03358"/>
    </source>
</evidence>
<dbReference type="STRING" id="58117.SAMN05421833_10559"/>
<reference evidence="3" key="1">
    <citation type="submission" date="2017-01" db="EMBL/GenBank/DDBJ databases">
        <authorList>
            <person name="Varghese N."/>
            <person name="Submissions S."/>
        </authorList>
    </citation>
    <scope>NUCLEOTIDE SEQUENCE [LARGE SCALE GENOMIC DNA]</scope>
    <source>
        <strain evidence="3">ATCC 12950</strain>
    </source>
</reference>
<dbReference type="OrthoDB" id="9812295at2"/>
<dbReference type="InterPro" id="IPR029039">
    <property type="entry name" value="Flavoprotein-like_sf"/>
</dbReference>
<dbReference type="GO" id="GO:0005829">
    <property type="term" value="C:cytosol"/>
    <property type="evidence" value="ECO:0007669"/>
    <property type="project" value="TreeGrafter"/>
</dbReference>
<protein>
    <submittedName>
        <fullName evidence="2">NAD(P)H-dependent FMN reductase</fullName>
    </submittedName>
</protein>
<dbReference type="Pfam" id="PF03358">
    <property type="entry name" value="FMN_red"/>
    <property type="match status" value="1"/>
</dbReference>
<dbReference type="Proteomes" id="UP000186096">
    <property type="component" value="Unassembled WGS sequence"/>
</dbReference>
<evidence type="ECO:0000313" key="2">
    <source>
        <dbReference type="EMBL" id="SIQ98648.1"/>
    </source>
</evidence>
<dbReference type="Gene3D" id="3.40.50.360">
    <property type="match status" value="1"/>
</dbReference>
<dbReference type="GO" id="GO:0010181">
    <property type="term" value="F:FMN binding"/>
    <property type="evidence" value="ECO:0007669"/>
    <property type="project" value="TreeGrafter"/>
</dbReference>
<organism evidence="2 3">
    <name type="scientific">Microbispora rosea</name>
    <dbReference type="NCBI Taxonomy" id="58117"/>
    <lineage>
        <taxon>Bacteria</taxon>
        <taxon>Bacillati</taxon>
        <taxon>Actinomycetota</taxon>
        <taxon>Actinomycetes</taxon>
        <taxon>Streptosporangiales</taxon>
        <taxon>Streptosporangiaceae</taxon>
        <taxon>Microbispora</taxon>
    </lineage>
</organism>
<proteinExistence type="predicted"/>
<dbReference type="AlphaFoldDB" id="A0A1N6X8G2"/>
<dbReference type="PANTHER" id="PTHR30543">
    <property type="entry name" value="CHROMATE REDUCTASE"/>
    <property type="match status" value="1"/>
</dbReference>
<accession>A0A1N6X8G2</accession>
<dbReference type="InterPro" id="IPR005025">
    <property type="entry name" value="FMN_Rdtase-like_dom"/>
</dbReference>
<dbReference type="RefSeq" id="WP_076434111.1">
    <property type="nucleotide sequence ID" value="NZ_FTNI01000005.1"/>
</dbReference>
<dbReference type="EMBL" id="FTNI01000005">
    <property type="protein sequence ID" value="SIQ98648.1"/>
    <property type="molecule type" value="Genomic_DNA"/>
</dbReference>
<feature type="domain" description="NADPH-dependent FMN reductase-like" evidence="1">
    <location>
        <begin position="8"/>
        <end position="149"/>
    </location>
</feature>
<dbReference type="InterPro" id="IPR050712">
    <property type="entry name" value="NAD(P)H-dep_reductase"/>
</dbReference>
<evidence type="ECO:0000313" key="3">
    <source>
        <dbReference type="Proteomes" id="UP000186096"/>
    </source>
</evidence>
<sequence>MSGEDRLKMGMIIGSVREGRVAPLVANWFAGQAERRDDVALDVIDLAKTRLPDGLRGHFGGEKPEETVGLRPRVEAADAFVVVTPEYNRSFPAALKLMIDSYHREWAAKPVGFVCYGGMSSGLRAVEQLRLVFAELHAVTIRDSVAFQSPWTLFDAEGNWPKDPAGPEGAAKVMLDELVWFGRALREARAARPYGG</sequence>
<dbReference type="PANTHER" id="PTHR30543:SF21">
    <property type="entry name" value="NAD(P)H-DEPENDENT FMN REDUCTASE LOT6"/>
    <property type="match status" value="1"/>
</dbReference>
<gene>
    <name evidence="2" type="ORF">SAMN05421833_10559</name>
</gene>
<keyword evidence="3" id="KW-1185">Reference proteome</keyword>